<proteinExistence type="predicted"/>
<dbReference type="RefSeq" id="WP_281484380.1">
    <property type="nucleotide sequence ID" value="NZ_CP124543.1"/>
</dbReference>
<evidence type="ECO:0000313" key="3">
    <source>
        <dbReference type="Proteomes" id="UP001223520"/>
    </source>
</evidence>
<dbReference type="GO" id="GO:0007165">
    <property type="term" value="P:signal transduction"/>
    <property type="evidence" value="ECO:0007669"/>
    <property type="project" value="InterPro"/>
</dbReference>
<dbReference type="PROSITE" id="PS50851">
    <property type="entry name" value="CHEW"/>
    <property type="match status" value="1"/>
</dbReference>
<dbReference type="InterPro" id="IPR036061">
    <property type="entry name" value="CheW-like_dom_sf"/>
</dbReference>
<reference evidence="2 3" key="1">
    <citation type="journal article" date="2023" name="Limnol Oceanogr Lett">
        <title>Environmental adaptations by the intertidal Antarctic cyanobacterium Halotia branconii CENA392 as revealed using long-read genome sequencing.</title>
        <authorList>
            <person name="Dextro R.B."/>
            <person name="Delbaje E."/>
            <person name="Freitas P.N.N."/>
            <person name="Geraldes V."/>
            <person name="Pinto E."/>
            <person name="Long P.F."/>
            <person name="Fiore M.F."/>
        </authorList>
    </citation>
    <scope>NUCLEOTIDE SEQUENCE [LARGE SCALE GENOMIC DNA]</scope>
    <source>
        <strain evidence="2 3">CENA392</strain>
    </source>
</reference>
<organism evidence="2 3">
    <name type="scientific">Halotia branconii CENA392</name>
    <dbReference type="NCBI Taxonomy" id="1539056"/>
    <lineage>
        <taxon>Bacteria</taxon>
        <taxon>Bacillati</taxon>
        <taxon>Cyanobacteriota</taxon>
        <taxon>Cyanophyceae</taxon>
        <taxon>Nostocales</taxon>
        <taxon>Nodulariaceae</taxon>
        <taxon>Halotia</taxon>
    </lineage>
</organism>
<dbReference type="EMBL" id="CP124543">
    <property type="protein sequence ID" value="WGV27141.1"/>
    <property type="molecule type" value="Genomic_DNA"/>
</dbReference>
<dbReference type="SMART" id="SM00260">
    <property type="entry name" value="CheW"/>
    <property type="match status" value="1"/>
</dbReference>
<gene>
    <name evidence="2" type="ORF">QI031_06510</name>
</gene>
<dbReference type="SUPFAM" id="SSF50341">
    <property type="entry name" value="CheW-like"/>
    <property type="match status" value="1"/>
</dbReference>
<sequence>MNNHLDNSSAWENQIIDRPVLNDCWNQIGVMGDRSCTELKNVIHCHDCLVFAAVGDSLLERKPPLNYVNEWINVLAETPVDEETQNNETIIKTAEALSVMIFCLGNEQLALSAKVLQEVTHPCVIQPLPHRSNKLFLGLVNIRGETLLCASLSHLLNLDLESTQENSSPPKSVNTQRMMVAGHQNEKWVFPVDEVYGIYRFHLNELRDAPVVIAKAAQAYTQGIINWQGKKVNCLDSELLFYTLNSKIL</sequence>
<name>A0AAJ6NV92_9CYAN</name>
<dbReference type="PANTHER" id="PTHR22617">
    <property type="entry name" value="CHEMOTAXIS SENSOR HISTIDINE KINASE-RELATED"/>
    <property type="match status" value="1"/>
</dbReference>
<dbReference type="Pfam" id="PF01584">
    <property type="entry name" value="CheW"/>
    <property type="match status" value="1"/>
</dbReference>
<keyword evidence="3" id="KW-1185">Reference proteome</keyword>
<dbReference type="GO" id="GO:0006935">
    <property type="term" value="P:chemotaxis"/>
    <property type="evidence" value="ECO:0007669"/>
    <property type="project" value="InterPro"/>
</dbReference>
<dbReference type="PANTHER" id="PTHR22617:SF23">
    <property type="entry name" value="CHEMOTAXIS PROTEIN CHEW"/>
    <property type="match status" value="1"/>
</dbReference>
<dbReference type="Gene3D" id="2.30.30.40">
    <property type="entry name" value="SH3 Domains"/>
    <property type="match status" value="1"/>
</dbReference>
<protein>
    <submittedName>
        <fullName evidence="2">Chemotaxis protein CheW</fullName>
    </submittedName>
</protein>
<dbReference type="KEGG" id="hbq:QI031_06510"/>
<dbReference type="GO" id="GO:0005829">
    <property type="term" value="C:cytosol"/>
    <property type="evidence" value="ECO:0007669"/>
    <property type="project" value="TreeGrafter"/>
</dbReference>
<evidence type="ECO:0000259" key="1">
    <source>
        <dbReference type="PROSITE" id="PS50851"/>
    </source>
</evidence>
<evidence type="ECO:0000313" key="2">
    <source>
        <dbReference type="EMBL" id="WGV27141.1"/>
    </source>
</evidence>
<feature type="domain" description="CheW-like" evidence="1">
    <location>
        <begin position="96"/>
        <end position="246"/>
    </location>
</feature>
<dbReference type="Gene3D" id="2.40.50.180">
    <property type="entry name" value="CheA-289, Domain 4"/>
    <property type="match status" value="1"/>
</dbReference>
<dbReference type="InterPro" id="IPR039315">
    <property type="entry name" value="CheW"/>
</dbReference>
<accession>A0AAJ6NV92</accession>
<dbReference type="Proteomes" id="UP001223520">
    <property type="component" value="Chromosome"/>
</dbReference>
<dbReference type="InterPro" id="IPR002545">
    <property type="entry name" value="CheW-lke_dom"/>
</dbReference>
<dbReference type="AlphaFoldDB" id="A0AAJ6NV92"/>